<dbReference type="RefSeq" id="WP_098408690.1">
    <property type="nucleotide sequence ID" value="NZ_PDJE01000001.1"/>
</dbReference>
<dbReference type="Proteomes" id="UP000221369">
    <property type="component" value="Unassembled WGS sequence"/>
</dbReference>
<evidence type="ECO:0000313" key="1">
    <source>
        <dbReference type="EMBL" id="PFG31709.1"/>
    </source>
</evidence>
<evidence type="ECO:0000313" key="2">
    <source>
        <dbReference type="Proteomes" id="UP000221369"/>
    </source>
</evidence>
<keyword evidence="2" id="KW-1185">Reference proteome</keyword>
<sequence>MGEADAVSAVASLRNQLTDIARELSDAQVPTEPLADYVPPRRVALVFRRDSRLVETARVWRLGVLLIDTGAGLYAAGETTRAVEPGWPQHQATSMEIRREYRGAALRGGFATGTTINITATPIDVTEEGLTDAAGPVFLREGVIRVRWSAHVGDDAAMPIDAYLTERIELLRHPPEGA</sequence>
<organism evidence="1 2">
    <name type="scientific">Paramicrobacterium agarici</name>
    <dbReference type="NCBI Taxonomy" id="630514"/>
    <lineage>
        <taxon>Bacteria</taxon>
        <taxon>Bacillati</taxon>
        <taxon>Actinomycetota</taxon>
        <taxon>Actinomycetes</taxon>
        <taxon>Micrococcales</taxon>
        <taxon>Microbacteriaceae</taxon>
        <taxon>Paramicrobacterium</taxon>
    </lineage>
</organism>
<dbReference type="AlphaFoldDB" id="A0A2A9E0I9"/>
<gene>
    <name evidence="1" type="ORF">ATJ78_2688</name>
</gene>
<dbReference type="EMBL" id="PDJE01000001">
    <property type="protein sequence ID" value="PFG31709.1"/>
    <property type="molecule type" value="Genomic_DNA"/>
</dbReference>
<proteinExistence type="predicted"/>
<comment type="caution">
    <text evidence="1">The sequence shown here is derived from an EMBL/GenBank/DDBJ whole genome shotgun (WGS) entry which is preliminary data.</text>
</comment>
<reference evidence="1 2" key="1">
    <citation type="submission" date="2017-10" db="EMBL/GenBank/DDBJ databases">
        <title>Sequencing the genomes of 1000 actinobacteria strains.</title>
        <authorList>
            <person name="Klenk H.-P."/>
        </authorList>
    </citation>
    <scope>NUCLEOTIDE SEQUENCE [LARGE SCALE GENOMIC DNA]</scope>
    <source>
        <strain evidence="1 2">DSM 21798</strain>
    </source>
</reference>
<protein>
    <submittedName>
        <fullName evidence="1">Uncharacterized protein</fullName>
    </submittedName>
</protein>
<accession>A0A2A9E0I9</accession>
<name>A0A2A9E0I9_9MICO</name>